<dbReference type="Gene3D" id="2.40.128.200">
    <property type="match status" value="1"/>
</dbReference>
<feature type="domain" description="C-type lysozyme inhibitor" evidence="6">
    <location>
        <begin position="66"/>
        <end position="125"/>
    </location>
</feature>
<dbReference type="Pfam" id="PF09864">
    <property type="entry name" value="MliC"/>
    <property type="match status" value="1"/>
</dbReference>
<evidence type="ECO:0000259" key="6">
    <source>
        <dbReference type="Pfam" id="PF09864"/>
    </source>
</evidence>
<dbReference type="EMBL" id="MAJD01000002">
    <property type="protein sequence ID" value="OBX34654.1"/>
    <property type="molecule type" value="Genomic_DNA"/>
</dbReference>
<evidence type="ECO:0000256" key="3">
    <source>
        <dbReference type="ARBA" id="ARBA00023139"/>
    </source>
</evidence>
<evidence type="ECO:0000256" key="1">
    <source>
        <dbReference type="ARBA" id="ARBA00022729"/>
    </source>
</evidence>
<name>A0A1B8NXD3_HALEL</name>
<dbReference type="InterPro" id="IPR018660">
    <property type="entry name" value="MliC"/>
</dbReference>
<evidence type="ECO:0000256" key="4">
    <source>
        <dbReference type="ARBA" id="ARBA00023288"/>
    </source>
</evidence>
<dbReference type="AlphaFoldDB" id="A0A1B8NXD3"/>
<evidence type="ECO:0000256" key="2">
    <source>
        <dbReference type="ARBA" id="ARBA00023136"/>
    </source>
</evidence>
<sequence>MPRIPFVALRRLGASLLVLGLAGCATSAHEPGVAPSSDAKASGDTAKAPLLPSALFPGDAEHFVGWRCTPDQELVTAHNEDDLRLWSAHGAYRLTPSVVASGTRYEQGDLSFWSKGDEAVVESDRGRLECQQNTRHRVLTRETHPGVMFRANGNEPGWNIELANDTPRIKMTLDYGEREVTLPYRVTSLDNETGSVTLASGQAARPFELRIEARACFDDMSGQPWPARVTLSLNDQVYRGVGKASPLRGKVSALGDFSACMPDDPRFGLSPVAMAIGVANAFWIPHKTDWFDCFES</sequence>
<feature type="signal peptide" evidence="5">
    <location>
        <begin position="1"/>
        <end position="27"/>
    </location>
</feature>
<feature type="chain" id="PRO_5008611217" evidence="5">
    <location>
        <begin position="28"/>
        <end position="296"/>
    </location>
</feature>
<keyword evidence="1 5" id="KW-0732">Signal</keyword>
<evidence type="ECO:0000313" key="7">
    <source>
        <dbReference type="EMBL" id="OBX34654.1"/>
    </source>
</evidence>
<protein>
    <submittedName>
        <fullName evidence="7">Membrane-bound lysozyme-inhibitor of c-type lysozyme</fullName>
    </submittedName>
</protein>
<keyword evidence="4" id="KW-0449">Lipoprotein</keyword>
<dbReference type="PATRIC" id="fig|2746.7.peg.3818"/>
<keyword evidence="2" id="KW-0472">Membrane</keyword>
<keyword evidence="3" id="KW-0564">Palmitate</keyword>
<reference evidence="7 8" key="1">
    <citation type="submission" date="2016-06" db="EMBL/GenBank/DDBJ databases">
        <title>Genome sequence of halotolerant plant growth promoting strain of Halomonas elongata HEK1 isolated from salterns of Rann of Kutch, Gujarat, India.</title>
        <authorList>
            <person name="Gaba S."/>
            <person name="Singh R.N."/>
            <person name="Abrol S."/>
            <person name="Kaushik R."/>
            <person name="Saxena A.K."/>
        </authorList>
    </citation>
    <scope>NUCLEOTIDE SEQUENCE [LARGE SCALE GENOMIC DNA]</scope>
    <source>
        <strain evidence="7 8">HEK1</strain>
    </source>
</reference>
<dbReference type="SUPFAM" id="SSF141488">
    <property type="entry name" value="YdhA-like"/>
    <property type="match status" value="1"/>
</dbReference>
<dbReference type="InterPro" id="IPR036328">
    <property type="entry name" value="MliC_sf"/>
</dbReference>
<accession>A0A1B8NXD3</accession>
<evidence type="ECO:0000313" key="8">
    <source>
        <dbReference type="Proteomes" id="UP000092504"/>
    </source>
</evidence>
<gene>
    <name evidence="7" type="ORF">A8U91_03712</name>
</gene>
<dbReference type="PROSITE" id="PS51257">
    <property type="entry name" value="PROKAR_LIPOPROTEIN"/>
    <property type="match status" value="1"/>
</dbReference>
<comment type="caution">
    <text evidence="7">The sequence shown here is derived from an EMBL/GenBank/DDBJ whole genome shotgun (WGS) entry which is preliminary data.</text>
</comment>
<evidence type="ECO:0000256" key="5">
    <source>
        <dbReference type="SAM" id="SignalP"/>
    </source>
</evidence>
<proteinExistence type="predicted"/>
<organism evidence="7 8">
    <name type="scientific">Halomonas elongata</name>
    <dbReference type="NCBI Taxonomy" id="2746"/>
    <lineage>
        <taxon>Bacteria</taxon>
        <taxon>Pseudomonadati</taxon>
        <taxon>Pseudomonadota</taxon>
        <taxon>Gammaproteobacteria</taxon>
        <taxon>Oceanospirillales</taxon>
        <taxon>Halomonadaceae</taxon>
        <taxon>Halomonas</taxon>
    </lineage>
</organism>
<dbReference type="Proteomes" id="UP000092504">
    <property type="component" value="Unassembled WGS sequence"/>
</dbReference>